<proteinExistence type="predicted"/>
<protein>
    <submittedName>
        <fullName evidence="2">Uncharacterized protein</fullName>
    </submittedName>
</protein>
<evidence type="ECO:0000313" key="2">
    <source>
        <dbReference type="EMBL" id="KAK2175473.1"/>
    </source>
</evidence>
<organism evidence="2 3">
    <name type="scientific">Ridgeia piscesae</name>
    <name type="common">Tubeworm</name>
    <dbReference type="NCBI Taxonomy" id="27915"/>
    <lineage>
        <taxon>Eukaryota</taxon>
        <taxon>Metazoa</taxon>
        <taxon>Spiralia</taxon>
        <taxon>Lophotrochozoa</taxon>
        <taxon>Annelida</taxon>
        <taxon>Polychaeta</taxon>
        <taxon>Sedentaria</taxon>
        <taxon>Canalipalpata</taxon>
        <taxon>Sabellida</taxon>
        <taxon>Siboglinidae</taxon>
        <taxon>Ridgeia</taxon>
    </lineage>
</organism>
<feature type="region of interest" description="Disordered" evidence="1">
    <location>
        <begin position="201"/>
        <end position="226"/>
    </location>
</feature>
<sequence length="226" mass="25261">MIDSQMFKEPKLDVSLVTRLLPALLVVMVDDQICVIDAKLIEEPHYGLFLGPQIESMPEYVLSACRDQDVACTLVIYYCMHVMRQKDSGATCRLLRLLANCANDIVYQDTILHQFVSFLAGMADSFSGATFCTAVFDEFFLPNISRESVLRHLLRLLCLVFHRVAPPRMSELMALLAPTPQRSESVHAAFRVLSAKLLSHQSSPVTEPEKLDSPLMRVPAPTPAPI</sequence>
<comment type="caution">
    <text evidence="2">The sequence shown here is derived from an EMBL/GenBank/DDBJ whole genome shotgun (WGS) entry which is preliminary data.</text>
</comment>
<dbReference type="InterPro" id="IPR010405">
    <property type="entry name" value="COBRA1"/>
</dbReference>
<dbReference type="AlphaFoldDB" id="A0AAD9KPV8"/>
<dbReference type="Proteomes" id="UP001209878">
    <property type="component" value="Unassembled WGS sequence"/>
</dbReference>
<keyword evidence="3" id="KW-1185">Reference proteome</keyword>
<evidence type="ECO:0000313" key="3">
    <source>
        <dbReference type="Proteomes" id="UP001209878"/>
    </source>
</evidence>
<name>A0AAD9KPV8_RIDPI</name>
<dbReference type="GO" id="GO:0034244">
    <property type="term" value="P:negative regulation of transcription elongation by RNA polymerase II"/>
    <property type="evidence" value="ECO:0007669"/>
    <property type="project" value="TreeGrafter"/>
</dbReference>
<dbReference type="PANTHER" id="PTHR13503">
    <property type="entry name" value="NEGATIVE ELONGATION FACTOR COMPLEX MEMBER B"/>
    <property type="match status" value="1"/>
</dbReference>
<dbReference type="GO" id="GO:0032021">
    <property type="term" value="C:NELF complex"/>
    <property type="evidence" value="ECO:0007669"/>
    <property type="project" value="TreeGrafter"/>
</dbReference>
<evidence type="ECO:0000256" key="1">
    <source>
        <dbReference type="SAM" id="MobiDB-lite"/>
    </source>
</evidence>
<gene>
    <name evidence="2" type="ORF">NP493_729g00007</name>
</gene>
<reference evidence="2" key="1">
    <citation type="journal article" date="2023" name="Mol. Biol. Evol.">
        <title>Third-Generation Sequencing Reveals the Adaptive Role of the Epigenome in Three Deep-Sea Polychaetes.</title>
        <authorList>
            <person name="Perez M."/>
            <person name="Aroh O."/>
            <person name="Sun Y."/>
            <person name="Lan Y."/>
            <person name="Juniper S.K."/>
            <person name="Young C.R."/>
            <person name="Angers B."/>
            <person name="Qian P.Y."/>
        </authorList>
    </citation>
    <scope>NUCLEOTIDE SEQUENCE</scope>
    <source>
        <strain evidence="2">R07B-5</strain>
    </source>
</reference>
<dbReference type="EMBL" id="JAODUO010000728">
    <property type="protein sequence ID" value="KAK2175473.1"/>
    <property type="molecule type" value="Genomic_DNA"/>
</dbReference>
<dbReference type="Pfam" id="PF06209">
    <property type="entry name" value="COBRA1"/>
    <property type="match status" value="1"/>
</dbReference>
<accession>A0AAD9KPV8</accession>
<dbReference type="PANTHER" id="PTHR13503:SF3">
    <property type="entry name" value="NEGATIVE ELONGATION FACTOR B"/>
    <property type="match status" value="1"/>
</dbReference>